<dbReference type="PANTHER" id="PTHR21404:SF3">
    <property type="entry name" value="SMALL RNA 2'-O-METHYLTRANSFERASE"/>
    <property type="match status" value="1"/>
</dbReference>
<evidence type="ECO:0000256" key="4">
    <source>
        <dbReference type="ARBA" id="ARBA00022603"/>
    </source>
</evidence>
<dbReference type="Proteomes" id="UP001642484">
    <property type="component" value="Unassembled WGS sequence"/>
</dbReference>
<proteinExistence type="inferred from homology"/>
<evidence type="ECO:0000256" key="5">
    <source>
        <dbReference type="ARBA" id="ARBA00022679"/>
    </source>
</evidence>
<organism evidence="15 16">
    <name type="scientific">Durusdinium trenchii</name>
    <dbReference type="NCBI Taxonomy" id="1381693"/>
    <lineage>
        <taxon>Eukaryota</taxon>
        <taxon>Sar</taxon>
        <taxon>Alveolata</taxon>
        <taxon>Dinophyceae</taxon>
        <taxon>Suessiales</taxon>
        <taxon>Symbiodiniaceae</taxon>
        <taxon>Durusdinium</taxon>
    </lineage>
</organism>
<evidence type="ECO:0000256" key="3">
    <source>
        <dbReference type="ARBA" id="ARBA00021330"/>
    </source>
</evidence>
<dbReference type="InterPro" id="IPR029063">
    <property type="entry name" value="SAM-dependent_MTases_sf"/>
</dbReference>
<comment type="caution">
    <text evidence="15">The sequence shown here is derived from an EMBL/GenBank/DDBJ whole genome shotgun (WGS) entry which is preliminary data.</text>
</comment>
<keyword evidence="14" id="KW-0732">Signal</keyword>
<dbReference type="SUPFAM" id="SSF53335">
    <property type="entry name" value="S-adenosyl-L-methionine-dependent methyltransferases"/>
    <property type="match status" value="1"/>
</dbReference>
<keyword evidence="5" id="KW-0808">Transferase</keyword>
<evidence type="ECO:0000256" key="7">
    <source>
        <dbReference type="ARBA" id="ARBA00022723"/>
    </source>
</evidence>
<evidence type="ECO:0000256" key="8">
    <source>
        <dbReference type="ARBA" id="ARBA00022842"/>
    </source>
</evidence>
<evidence type="ECO:0000313" key="16">
    <source>
        <dbReference type="Proteomes" id="UP001642484"/>
    </source>
</evidence>
<evidence type="ECO:0000256" key="6">
    <source>
        <dbReference type="ARBA" id="ARBA00022691"/>
    </source>
</evidence>
<dbReference type="Gene3D" id="3.40.50.150">
    <property type="entry name" value="Vaccinia Virus protein VP39"/>
    <property type="match status" value="1"/>
</dbReference>
<evidence type="ECO:0000256" key="11">
    <source>
        <dbReference type="ARBA" id="ARBA00035025"/>
    </source>
</evidence>
<protein>
    <recommendedName>
        <fullName evidence="3">Small RNA 2'-O-methyltransferase</fullName>
        <ecNumber evidence="11">2.1.1.386</ecNumber>
    </recommendedName>
</protein>
<keyword evidence="7" id="KW-0479">Metal-binding</keyword>
<gene>
    <name evidence="15" type="ORF">CCMP2556_LOCUS30006</name>
</gene>
<feature type="signal peptide" evidence="14">
    <location>
        <begin position="1"/>
        <end position="18"/>
    </location>
</feature>
<accession>A0ABP0ND62</accession>
<evidence type="ECO:0000256" key="9">
    <source>
        <dbReference type="ARBA" id="ARBA00022884"/>
    </source>
</evidence>
<dbReference type="CDD" id="cd02440">
    <property type="entry name" value="AdoMet_MTases"/>
    <property type="match status" value="1"/>
</dbReference>
<evidence type="ECO:0000313" key="15">
    <source>
        <dbReference type="EMBL" id="CAK9061012.1"/>
    </source>
</evidence>
<comment type="catalytic activity">
    <reaction evidence="12">
        <text>small RNA 3'-end nucleotide + S-adenosyl-L-methionine = small RNA 3'-end 2'-O-methylnucleotide + S-adenosyl-L-homocysteine + H(+)</text>
        <dbReference type="Rhea" id="RHEA:37887"/>
        <dbReference type="Rhea" id="RHEA-COMP:10415"/>
        <dbReference type="Rhea" id="RHEA-COMP:10416"/>
        <dbReference type="ChEBI" id="CHEBI:15378"/>
        <dbReference type="ChEBI" id="CHEBI:57856"/>
        <dbReference type="ChEBI" id="CHEBI:59789"/>
        <dbReference type="ChEBI" id="CHEBI:74896"/>
        <dbReference type="ChEBI" id="CHEBI:74898"/>
        <dbReference type="EC" id="2.1.1.386"/>
    </reaction>
</comment>
<evidence type="ECO:0000256" key="2">
    <source>
        <dbReference type="ARBA" id="ARBA00009026"/>
    </source>
</evidence>
<dbReference type="InterPro" id="IPR026610">
    <property type="entry name" value="Hen1"/>
</dbReference>
<comment type="cofactor">
    <cofactor evidence="1">
        <name>Mg(2+)</name>
        <dbReference type="ChEBI" id="CHEBI:18420"/>
    </cofactor>
</comment>
<evidence type="ECO:0000256" key="13">
    <source>
        <dbReference type="SAM" id="MobiDB-lite"/>
    </source>
</evidence>
<evidence type="ECO:0000256" key="12">
    <source>
        <dbReference type="ARBA" id="ARBA00048418"/>
    </source>
</evidence>
<reference evidence="15 16" key="1">
    <citation type="submission" date="2024-02" db="EMBL/GenBank/DDBJ databases">
        <authorList>
            <person name="Chen Y."/>
            <person name="Shah S."/>
            <person name="Dougan E. K."/>
            <person name="Thang M."/>
            <person name="Chan C."/>
        </authorList>
    </citation>
    <scope>NUCLEOTIDE SEQUENCE [LARGE SCALE GENOMIC DNA]</scope>
</reference>
<keyword evidence="8" id="KW-0460">Magnesium</keyword>
<keyword evidence="16" id="KW-1185">Reference proteome</keyword>
<feature type="compositionally biased region" description="Gly residues" evidence="13">
    <location>
        <begin position="250"/>
        <end position="272"/>
    </location>
</feature>
<evidence type="ECO:0000256" key="1">
    <source>
        <dbReference type="ARBA" id="ARBA00001946"/>
    </source>
</evidence>
<dbReference type="PANTHER" id="PTHR21404">
    <property type="entry name" value="HEN1"/>
    <property type="match status" value="1"/>
</dbReference>
<sequence length="272" mass="29653">MLFDVFTYFLMFLNRAVCGPHGIHGQHAPRASKTACRSLRQARASRSYVPSRLEKQERLTAAVTGRILHPMLQDLLETLPMGEEVVLRTPCHYEQIACDLELRAQLLELQLPPEPEPPKKVIKFSPPLWKQRQAFIVQALLARCVKSVLDLGCGDGKLLEALLPLGFERLVGLELSEHRTKDARQRLAAAAHGAANGAAAWTVLSGDFVAPEDEGEQAPWILEAAGIEGIVLCEVLEHLPEPSMPRLSGKQGGGEADGHTNGHGNGGNALTF</sequence>
<name>A0ABP0ND62_9DINO</name>
<keyword evidence="9" id="KW-0694">RNA-binding</keyword>
<comment type="similarity">
    <text evidence="2">Belongs to the methyltransferase superfamily. HEN1 family.</text>
</comment>
<feature type="region of interest" description="Disordered" evidence="13">
    <location>
        <begin position="243"/>
        <end position="272"/>
    </location>
</feature>
<evidence type="ECO:0000256" key="10">
    <source>
        <dbReference type="ARBA" id="ARBA00023158"/>
    </source>
</evidence>
<feature type="chain" id="PRO_5046648252" description="Small RNA 2'-O-methyltransferase" evidence="14">
    <location>
        <begin position="19"/>
        <end position="272"/>
    </location>
</feature>
<keyword evidence="4" id="KW-0489">Methyltransferase</keyword>
<dbReference type="Pfam" id="PF13489">
    <property type="entry name" value="Methyltransf_23"/>
    <property type="match status" value="1"/>
</dbReference>
<dbReference type="EMBL" id="CAXAMN010021584">
    <property type="protein sequence ID" value="CAK9061012.1"/>
    <property type="molecule type" value="Genomic_DNA"/>
</dbReference>
<keyword evidence="10" id="KW-0943">RNA-mediated gene silencing</keyword>
<evidence type="ECO:0000256" key="14">
    <source>
        <dbReference type="SAM" id="SignalP"/>
    </source>
</evidence>
<dbReference type="EC" id="2.1.1.386" evidence="11"/>
<keyword evidence="6" id="KW-0949">S-adenosyl-L-methionine</keyword>